<evidence type="ECO:0000313" key="2">
    <source>
        <dbReference type="Proteomes" id="UP000759273"/>
    </source>
</evidence>
<evidence type="ECO:0000313" key="1">
    <source>
        <dbReference type="EMBL" id="MBS5333508.1"/>
    </source>
</evidence>
<dbReference type="EMBL" id="JAGZGG010000044">
    <property type="protein sequence ID" value="MBS5333508.1"/>
    <property type="molecule type" value="Genomic_DNA"/>
</dbReference>
<dbReference type="Proteomes" id="UP000759273">
    <property type="component" value="Unassembled WGS sequence"/>
</dbReference>
<comment type="caution">
    <text evidence="1">The sequence shown here is derived from an EMBL/GenBank/DDBJ whole genome shotgun (WGS) entry which is preliminary data.</text>
</comment>
<sequence length="75" mass="8520">MYLYWVKKQRLLDPALGEYISFGIGVWDLRADTKPLLFIPDASTDGKAVLNLAIRCTLGRLDPCQLMDIVEDFLC</sequence>
<name>A0A943DJC7_9FIRM</name>
<accession>A0A943DJC7</accession>
<organism evidence="1 2">
    <name type="scientific">Subdoligranulum variabile</name>
    <dbReference type="NCBI Taxonomy" id="214851"/>
    <lineage>
        <taxon>Bacteria</taxon>
        <taxon>Bacillati</taxon>
        <taxon>Bacillota</taxon>
        <taxon>Clostridia</taxon>
        <taxon>Eubacteriales</taxon>
        <taxon>Oscillospiraceae</taxon>
        <taxon>Subdoligranulum</taxon>
    </lineage>
</organism>
<dbReference type="AlphaFoldDB" id="A0A943DJC7"/>
<protein>
    <submittedName>
        <fullName evidence="1">Uncharacterized protein</fullName>
    </submittedName>
</protein>
<reference evidence="1" key="1">
    <citation type="submission" date="2021-02" db="EMBL/GenBank/DDBJ databases">
        <title>Infant gut strain persistence is associated with maternal origin, phylogeny, and functional potential including surface adhesion and iron acquisition.</title>
        <authorList>
            <person name="Lou Y.C."/>
        </authorList>
    </citation>
    <scope>NUCLEOTIDE SEQUENCE</scope>
    <source>
        <strain evidence="1">L3_101_000M1_dasL3_101_000M1_concoct_87</strain>
    </source>
</reference>
<gene>
    <name evidence="1" type="ORF">KHY36_13395</name>
</gene>
<proteinExistence type="predicted"/>